<dbReference type="KEGG" id="nta:107783954"/>
<evidence type="ECO:0000313" key="2">
    <source>
        <dbReference type="RefSeq" id="XP_016460468.1"/>
    </source>
</evidence>
<dbReference type="RefSeq" id="XP_016460468.1">
    <property type="nucleotide sequence ID" value="XM_016604982.1"/>
</dbReference>
<gene>
    <name evidence="2" type="primary">LOC107783954</name>
</gene>
<feature type="signal peptide" evidence="1">
    <location>
        <begin position="1"/>
        <end position="27"/>
    </location>
</feature>
<reference evidence="2" key="1">
    <citation type="submission" date="2025-08" db="UniProtKB">
        <authorList>
            <consortium name="RefSeq"/>
        </authorList>
    </citation>
    <scope>IDENTIFICATION</scope>
</reference>
<dbReference type="PaxDb" id="4097-A0A1S3Z7T9"/>
<proteinExistence type="predicted"/>
<evidence type="ECO:0008006" key="3">
    <source>
        <dbReference type="Google" id="ProtNLM"/>
    </source>
</evidence>
<protein>
    <recommendedName>
        <fullName evidence="3">Major pollen allergen Ole e 6-like</fullName>
    </recommendedName>
</protein>
<dbReference type="SMR" id="A0A1S3Z7T9"/>
<dbReference type="InterPro" id="IPR015333">
    <property type="entry name" value="Pollen_allergen_ole-e-6"/>
</dbReference>
<dbReference type="Gene3D" id="1.10.287.720">
    <property type="entry name" value="Pollen allergen ole e 6"/>
    <property type="match status" value="1"/>
</dbReference>
<dbReference type="InterPro" id="IPR036466">
    <property type="entry name" value="Pollen_allergen_ole-e-6_sf"/>
</dbReference>
<evidence type="ECO:0000256" key="1">
    <source>
        <dbReference type="SAM" id="SignalP"/>
    </source>
</evidence>
<dbReference type="PANTHER" id="PTHR35632:SF1">
    <property type="entry name" value="MAJOR POLLEN ALLERGEN OLE E 6-LIKE"/>
    <property type="match status" value="1"/>
</dbReference>
<sequence>MESSKKLVAVFLVCMVMLSSSVHVSKAHEQEKSNAEMFKEAVLKTNAEYTTCFNICEKTCIAQGLGYTHCEMKCDSGCNAKLLKEKLERLKNLKP</sequence>
<dbReference type="Pfam" id="PF09253">
    <property type="entry name" value="Ole_e_6"/>
    <property type="match status" value="1"/>
</dbReference>
<dbReference type="OrthoDB" id="1869791at2759"/>
<keyword evidence="1" id="KW-0732">Signal</keyword>
<dbReference type="AlphaFoldDB" id="A0A1S3Z7T9"/>
<feature type="chain" id="PRO_5010244848" description="Major pollen allergen Ole e 6-like" evidence="1">
    <location>
        <begin position="28"/>
        <end position="95"/>
    </location>
</feature>
<dbReference type="PANTHER" id="PTHR35632">
    <property type="entry name" value="MAJOR POLLEN ALLERGEN OLE E 6-LIKE"/>
    <property type="match status" value="1"/>
</dbReference>
<accession>A0A1S3Z7T9</accession>
<name>A0A1S3Z7T9_TOBAC</name>
<organism evidence="2">
    <name type="scientific">Nicotiana tabacum</name>
    <name type="common">Common tobacco</name>
    <dbReference type="NCBI Taxonomy" id="4097"/>
    <lineage>
        <taxon>Eukaryota</taxon>
        <taxon>Viridiplantae</taxon>
        <taxon>Streptophyta</taxon>
        <taxon>Embryophyta</taxon>
        <taxon>Tracheophyta</taxon>
        <taxon>Spermatophyta</taxon>
        <taxon>Magnoliopsida</taxon>
        <taxon>eudicotyledons</taxon>
        <taxon>Gunneridae</taxon>
        <taxon>Pentapetalae</taxon>
        <taxon>asterids</taxon>
        <taxon>lamiids</taxon>
        <taxon>Solanales</taxon>
        <taxon>Solanaceae</taxon>
        <taxon>Nicotianoideae</taxon>
        <taxon>Nicotianeae</taxon>
        <taxon>Nicotiana</taxon>
    </lineage>
</organism>
<dbReference type="SUPFAM" id="SSF111388">
    <property type="entry name" value="Pollen allergen ole e 6"/>
    <property type="match status" value="1"/>
</dbReference>
<dbReference type="OMA" id="DEDCTAR"/>